<organism evidence="2 3">
    <name type="scientific">Bursaphelenchus okinawaensis</name>
    <dbReference type="NCBI Taxonomy" id="465554"/>
    <lineage>
        <taxon>Eukaryota</taxon>
        <taxon>Metazoa</taxon>
        <taxon>Ecdysozoa</taxon>
        <taxon>Nematoda</taxon>
        <taxon>Chromadorea</taxon>
        <taxon>Rhabditida</taxon>
        <taxon>Tylenchina</taxon>
        <taxon>Tylenchomorpha</taxon>
        <taxon>Aphelenchoidea</taxon>
        <taxon>Aphelenchoididae</taxon>
        <taxon>Bursaphelenchus</taxon>
    </lineage>
</organism>
<feature type="compositionally biased region" description="Basic residues" evidence="1">
    <location>
        <begin position="81"/>
        <end position="99"/>
    </location>
</feature>
<dbReference type="OrthoDB" id="5873908at2759"/>
<comment type="caution">
    <text evidence="2">The sequence shown here is derived from an EMBL/GenBank/DDBJ whole genome shotgun (WGS) entry which is preliminary data.</text>
</comment>
<keyword evidence="3" id="KW-1185">Reference proteome</keyword>
<feature type="region of interest" description="Disordered" evidence="1">
    <location>
        <begin position="70"/>
        <end position="108"/>
    </location>
</feature>
<dbReference type="Proteomes" id="UP000614601">
    <property type="component" value="Unassembled WGS sequence"/>
</dbReference>
<sequence length="128" mass="15144">MLSFAGLDEFGRDVLDFERNREMKQMGYTFDPRDWNRGIENVNVKDTKAFHTQPNQKKQKSSHLLVHDIVDIPTKTQSVERKKKPHPKRKHRKKDRNRTRPISMPLDDDLFIEPAGDYDVVYGDYNNT</sequence>
<dbReference type="EMBL" id="CAJFCW020000002">
    <property type="protein sequence ID" value="CAG9092354.1"/>
    <property type="molecule type" value="Genomic_DNA"/>
</dbReference>
<evidence type="ECO:0000313" key="2">
    <source>
        <dbReference type="EMBL" id="CAD5210916.1"/>
    </source>
</evidence>
<reference evidence="2" key="1">
    <citation type="submission" date="2020-09" db="EMBL/GenBank/DDBJ databases">
        <authorList>
            <person name="Kikuchi T."/>
        </authorList>
    </citation>
    <scope>NUCLEOTIDE SEQUENCE</scope>
    <source>
        <strain evidence="2">SH1</strain>
    </source>
</reference>
<proteinExistence type="predicted"/>
<protein>
    <submittedName>
        <fullName evidence="2">Uncharacterized protein</fullName>
    </submittedName>
</protein>
<name>A0A811K4L7_9BILA</name>
<gene>
    <name evidence="2" type="ORF">BOKJ2_LOCUS3433</name>
</gene>
<dbReference type="Proteomes" id="UP000783686">
    <property type="component" value="Unassembled WGS sequence"/>
</dbReference>
<accession>A0A811K4L7</accession>
<dbReference type="EMBL" id="CAJFDH010000002">
    <property type="protein sequence ID" value="CAD5210916.1"/>
    <property type="molecule type" value="Genomic_DNA"/>
</dbReference>
<evidence type="ECO:0000313" key="3">
    <source>
        <dbReference type="Proteomes" id="UP000614601"/>
    </source>
</evidence>
<dbReference type="AlphaFoldDB" id="A0A811K4L7"/>
<evidence type="ECO:0000256" key="1">
    <source>
        <dbReference type="SAM" id="MobiDB-lite"/>
    </source>
</evidence>